<reference evidence="1 2" key="1">
    <citation type="submission" date="2018-05" db="EMBL/GenBank/DDBJ databases">
        <title>Genomic Encyclopedia of Type Strains, Phase IV (KMG-IV): sequencing the most valuable type-strain genomes for metagenomic binning, comparative biology and taxonomic classification.</title>
        <authorList>
            <person name="Goeker M."/>
        </authorList>
    </citation>
    <scope>NUCLEOTIDE SEQUENCE [LARGE SCALE GENOMIC DNA]</scope>
    <source>
        <strain evidence="1 2">DSM 6986</strain>
    </source>
</reference>
<protein>
    <submittedName>
        <fullName evidence="1">Putative zinc finger protein</fullName>
    </submittedName>
</protein>
<dbReference type="EMBL" id="QGGG01000022">
    <property type="protein sequence ID" value="PWJ74868.1"/>
    <property type="molecule type" value="Genomic_DNA"/>
</dbReference>
<dbReference type="RefSeq" id="WP_170125227.1">
    <property type="nucleotide sequence ID" value="NZ_QGGG01000022.1"/>
</dbReference>
<keyword evidence="2" id="KW-1185">Reference proteome</keyword>
<sequence>MTDTDRDLELLNAYVDGELSADARDLLEARIASDAGLARKVETLESFTF</sequence>
<dbReference type="Proteomes" id="UP000245396">
    <property type="component" value="Unassembled WGS sequence"/>
</dbReference>
<dbReference type="AlphaFoldDB" id="A0A316BQ60"/>
<proteinExistence type="predicted"/>
<evidence type="ECO:0000313" key="1">
    <source>
        <dbReference type="EMBL" id="PWJ74868.1"/>
    </source>
</evidence>
<name>A0A316BQ60_PSESE</name>
<gene>
    <name evidence="1" type="ORF">C7441_12263</name>
</gene>
<organism evidence="1 2">
    <name type="scientific">Pseudaminobacter salicylatoxidans</name>
    <dbReference type="NCBI Taxonomy" id="93369"/>
    <lineage>
        <taxon>Bacteria</taxon>
        <taxon>Pseudomonadati</taxon>
        <taxon>Pseudomonadota</taxon>
        <taxon>Alphaproteobacteria</taxon>
        <taxon>Hyphomicrobiales</taxon>
        <taxon>Phyllobacteriaceae</taxon>
        <taxon>Pseudaminobacter</taxon>
    </lineage>
</organism>
<evidence type="ECO:0000313" key="2">
    <source>
        <dbReference type="Proteomes" id="UP000245396"/>
    </source>
</evidence>
<accession>A0A316BQ60</accession>
<comment type="caution">
    <text evidence="1">The sequence shown here is derived from an EMBL/GenBank/DDBJ whole genome shotgun (WGS) entry which is preliminary data.</text>
</comment>